<evidence type="ECO:0000313" key="1">
    <source>
        <dbReference type="EMBL" id="KDS53752.1"/>
    </source>
</evidence>
<organism evidence="1 2">
    <name type="scientific">Phocaeicola vulgatus str. 3975 RP4</name>
    <dbReference type="NCBI Taxonomy" id="1339352"/>
    <lineage>
        <taxon>Bacteria</taxon>
        <taxon>Pseudomonadati</taxon>
        <taxon>Bacteroidota</taxon>
        <taxon>Bacteroidia</taxon>
        <taxon>Bacteroidales</taxon>
        <taxon>Bacteroidaceae</taxon>
        <taxon>Phocaeicola</taxon>
    </lineage>
</organism>
<comment type="caution">
    <text evidence="1">The sequence shown here is derived from an EMBL/GenBank/DDBJ whole genome shotgun (WGS) entry which is preliminary data.</text>
</comment>
<dbReference type="EMBL" id="JNHM01000028">
    <property type="protein sequence ID" value="KDS53752.1"/>
    <property type="molecule type" value="Genomic_DNA"/>
</dbReference>
<accession>A0A069SQ21</accession>
<sequence>MSIKKTLQNKNKKRFTKEEYKYIESVWNVKNYITGQHHFLVNFAPII</sequence>
<evidence type="ECO:0000313" key="2">
    <source>
        <dbReference type="Proteomes" id="UP000027661"/>
    </source>
</evidence>
<dbReference type="Proteomes" id="UP000027661">
    <property type="component" value="Unassembled WGS sequence"/>
</dbReference>
<evidence type="ECO:0008006" key="3">
    <source>
        <dbReference type="Google" id="ProtNLM"/>
    </source>
</evidence>
<proteinExistence type="predicted"/>
<gene>
    <name evidence="1" type="ORF">M099_2168</name>
</gene>
<name>A0A069SQ21_PHOVU</name>
<protein>
    <recommendedName>
        <fullName evidence="3">Transposase</fullName>
    </recommendedName>
</protein>
<dbReference type="AlphaFoldDB" id="A0A069SQ21"/>
<dbReference type="PATRIC" id="fig|1339352.3.peg.2094"/>
<reference evidence="1 2" key="1">
    <citation type="submission" date="2014-04" db="EMBL/GenBank/DDBJ databases">
        <authorList>
            <person name="Sears C."/>
            <person name="Carroll K."/>
            <person name="Sack B.R."/>
            <person name="Qadri F."/>
            <person name="Myers L.L."/>
            <person name="Chung G.-T."/>
            <person name="Escheverria P."/>
            <person name="Fraser C.M."/>
            <person name="Sadzewicz L."/>
            <person name="Shefchek K.A."/>
            <person name="Tallon L."/>
            <person name="Das S.P."/>
            <person name="Daugherty S."/>
            <person name="Mongodin E.F."/>
        </authorList>
    </citation>
    <scope>NUCLEOTIDE SEQUENCE [LARGE SCALE GENOMIC DNA]</scope>
    <source>
        <strain evidence="1 2">3975 RP4</strain>
    </source>
</reference>